<reference evidence="2 3" key="1">
    <citation type="submission" date="2023-07" db="EMBL/GenBank/DDBJ databases">
        <title>Genomic Encyclopedia of Type Strains, Phase IV (KMG-IV): sequencing the most valuable type-strain genomes for metagenomic binning, comparative biology and taxonomic classification.</title>
        <authorList>
            <person name="Goeker M."/>
        </authorList>
    </citation>
    <scope>NUCLEOTIDE SEQUENCE [LARGE SCALE GENOMIC DNA]</scope>
    <source>
        <strain evidence="2 3">DSM 18695</strain>
    </source>
</reference>
<dbReference type="Proteomes" id="UP001228905">
    <property type="component" value="Unassembled WGS sequence"/>
</dbReference>
<evidence type="ECO:0000313" key="3">
    <source>
        <dbReference type="Proteomes" id="UP001228905"/>
    </source>
</evidence>
<dbReference type="Pfam" id="PF13770">
    <property type="entry name" value="DUF4169"/>
    <property type="match status" value="1"/>
</dbReference>
<feature type="region of interest" description="Disordered" evidence="1">
    <location>
        <begin position="1"/>
        <end position="26"/>
    </location>
</feature>
<sequence>MSEPVNLNRFRKAKAKSAAKTQASENRVKFGLTKAQKKLEAALRDKAASNLDSAKRDPD</sequence>
<protein>
    <recommendedName>
        <fullName evidence="4">DUF4169 domain-containing protein</fullName>
    </recommendedName>
</protein>
<evidence type="ECO:0000313" key="2">
    <source>
        <dbReference type="EMBL" id="MDQ0462297.1"/>
    </source>
</evidence>
<dbReference type="InterPro" id="IPR025227">
    <property type="entry name" value="DUF4169"/>
</dbReference>
<name>A0ABU0IJW4_9CAUL</name>
<proteinExistence type="predicted"/>
<evidence type="ECO:0000256" key="1">
    <source>
        <dbReference type="SAM" id="MobiDB-lite"/>
    </source>
</evidence>
<organism evidence="2 3">
    <name type="scientific">Caulobacter ginsengisoli</name>
    <dbReference type="NCBI Taxonomy" id="400775"/>
    <lineage>
        <taxon>Bacteria</taxon>
        <taxon>Pseudomonadati</taxon>
        <taxon>Pseudomonadota</taxon>
        <taxon>Alphaproteobacteria</taxon>
        <taxon>Caulobacterales</taxon>
        <taxon>Caulobacteraceae</taxon>
        <taxon>Caulobacter</taxon>
    </lineage>
</organism>
<evidence type="ECO:0008006" key="4">
    <source>
        <dbReference type="Google" id="ProtNLM"/>
    </source>
</evidence>
<gene>
    <name evidence="2" type="ORF">QO010_000045</name>
</gene>
<accession>A0ABU0IJW4</accession>
<comment type="caution">
    <text evidence="2">The sequence shown here is derived from an EMBL/GenBank/DDBJ whole genome shotgun (WGS) entry which is preliminary data.</text>
</comment>
<dbReference type="RefSeq" id="WP_307344487.1">
    <property type="nucleotide sequence ID" value="NZ_JAUSVS010000001.1"/>
</dbReference>
<keyword evidence="3" id="KW-1185">Reference proteome</keyword>
<dbReference type="EMBL" id="JAUSVS010000001">
    <property type="protein sequence ID" value="MDQ0462297.1"/>
    <property type="molecule type" value="Genomic_DNA"/>
</dbReference>